<dbReference type="GO" id="GO:0072344">
    <property type="term" value="P:rescue of stalled ribosome"/>
    <property type="evidence" value="ECO:0007669"/>
    <property type="project" value="UniProtKB-UniRule"/>
</dbReference>
<dbReference type="GO" id="GO:0004519">
    <property type="term" value="F:endonuclease activity"/>
    <property type="evidence" value="ECO:0007669"/>
    <property type="project" value="UniProtKB-UniRule"/>
</dbReference>
<evidence type="ECO:0000256" key="1">
    <source>
        <dbReference type="ARBA" id="ARBA00022730"/>
    </source>
</evidence>
<evidence type="ECO:0000256" key="7">
    <source>
        <dbReference type="HAMAP-Rule" id="MF_00092"/>
    </source>
</evidence>
<comment type="similarity">
    <text evidence="7">Belongs to the DNA mismatch repair MutS family. MutS2 subfamily.</text>
</comment>
<dbReference type="InterPro" id="IPR007696">
    <property type="entry name" value="DNA_mismatch_repair_MutS_core"/>
</dbReference>
<evidence type="ECO:0000313" key="11">
    <source>
        <dbReference type="Proteomes" id="UP000326570"/>
    </source>
</evidence>
<dbReference type="EC" id="3.6.4.-" evidence="7"/>
<gene>
    <name evidence="7" type="primary">mutS2</name>
    <name evidence="7" type="synonym">rqcU</name>
    <name evidence="10" type="ORF">F0P94_08540</name>
</gene>
<comment type="function">
    <text evidence="7">Acts as a ribosome collision sensor, splitting the ribosome into its 2 subunits. Detects stalled/collided 70S ribosomes which it binds and splits by an ATP-hydrolysis driven conformational change. Acts upstream of the ribosome quality control system (RQC), a ribosome-associated complex that mediates the extraction of incompletely synthesized nascent chains from stalled ribosomes and their subsequent degradation. Probably generates substrates for RQC.</text>
</comment>
<keyword evidence="4 7" id="KW-0067">ATP-binding</keyword>
<dbReference type="EC" id="3.1.-.-" evidence="7"/>
<dbReference type="SUPFAM" id="SSF160443">
    <property type="entry name" value="SMR domain-like"/>
    <property type="match status" value="1"/>
</dbReference>
<keyword evidence="7" id="KW-0540">Nuclease</keyword>
<dbReference type="PANTHER" id="PTHR48466">
    <property type="entry name" value="OS10G0509000 PROTEIN-RELATED"/>
    <property type="match status" value="1"/>
</dbReference>
<name>A0A5N1IX58_9BACT</name>
<dbReference type="SMART" id="SM00463">
    <property type="entry name" value="SMR"/>
    <property type="match status" value="1"/>
</dbReference>
<dbReference type="GO" id="GO:0043023">
    <property type="term" value="F:ribosomal large subunit binding"/>
    <property type="evidence" value="ECO:0007669"/>
    <property type="project" value="UniProtKB-UniRule"/>
</dbReference>
<keyword evidence="7 10" id="KW-0255">Endonuclease</keyword>
<dbReference type="GO" id="GO:0006298">
    <property type="term" value="P:mismatch repair"/>
    <property type="evidence" value="ECO:0007669"/>
    <property type="project" value="InterPro"/>
</dbReference>
<sequence>MLYPQNFEQKIGFQQIREILESYCLSPLGLYFVKRMGFLDRFDLVQKLLQQTDEYVRLLNAGTDFPTQYYFDVNTHLHRASVQNTFLEPQAFFEIKMSLKTVRASLSFFANPEAEELYPALKALGANVLVERALLAAIDKVIDDNGQVKDDASPELGRIKRDLIAQQSTLRKQIQSILRHAKSQGWSPDDAEPTIRGGRLVIPVIAEFKRRLKGLIHDESTTGHTVYIEPEPVFEVNNDIKDLENAYQRELIRLLTLLTDYLRPHIPDLRKAYQYLGLLDFIRAKAVLARELNATLPKLQKQPHIRWKQATHPLLFLSHKAQGRGVVPLSLSLDQNQRILLISGPNAGGKSVALKTAGLLQYMLQCGLLVPVGEGSEAGIFEDIFLDIGDEQSIENDLSTYSSHLQNMKQFVLFAGKKSMVLIDEFGTGTEPILGGAIAEAVLEKLNHQKVYGVITTHYTNLKDYAEKSPGIVNGAMRYDHKQLQPLYQLEIGKPGSSFAIEIARKIGLPKEIVEKASKLVGKDKIRYDRLLEQLESEKNLLEKQNADLEKQQRKLDKAVKEYSALKEHIEESRTDIIREAKGKAKLLLKEANQQIESTISQIRESQADKEKTKEARQQLQEFTEKKVTPESKKVKRTTPDNRPLQPGDKVSLIGQDSYGELVGIKGKTAEVLFGGLKTIVKVDNLERAVAGAAKMKPEKETAEASRSNVNMTRRMADFTSTIDVRGERAEEALTKVMAFTDDAIMLGIPEIKIIHGRGTGILKQMIRDYLRSQREVASVADEHIERGGDGATVVVLK</sequence>
<keyword evidence="2 7" id="KW-0547">Nucleotide-binding</keyword>
<dbReference type="InterPro" id="IPR045076">
    <property type="entry name" value="MutS"/>
</dbReference>
<dbReference type="RefSeq" id="WP_150903465.1">
    <property type="nucleotide sequence ID" value="NZ_VTWT01000004.1"/>
</dbReference>
<dbReference type="InterPro" id="IPR002625">
    <property type="entry name" value="Smr_dom"/>
</dbReference>
<dbReference type="Pfam" id="PF00488">
    <property type="entry name" value="MutS_V"/>
    <property type="match status" value="1"/>
</dbReference>
<dbReference type="InterPro" id="IPR046893">
    <property type="entry name" value="MSSS"/>
</dbReference>
<feature type="region of interest" description="Disordered" evidence="8">
    <location>
        <begin position="604"/>
        <end position="651"/>
    </location>
</feature>
<dbReference type="Gene3D" id="3.30.1370.110">
    <property type="match status" value="1"/>
</dbReference>
<dbReference type="GO" id="GO:0005524">
    <property type="term" value="F:ATP binding"/>
    <property type="evidence" value="ECO:0007669"/>
    <property type="project" value="UniProtKB-UniRule"/>
</dbReference>
<dbReference type="AlphaFoldDB" id="A0A5N1IX58"/>
<protein>
    <recommendedName>
        <fullName evidence="7">Endonuclease MutS2</fullName>
        <ecNumber evidence="7">3.1.-.-</ecNumber>
    </recommendedName>
    <alternativeName>
        <fullName evidence="7">Ribosome-associated protein quality control-upstream factor</fullName>
        <shortName evidence="7">RQC-upstream factor</shortName>
        <shortName evidence="7">RqcU</shortName>
        <ecNumber evidence="7">3.6.4.-</ecNumber>
    </alternativeName>
</protein>
<dbReference type="GO" id="GO:0016887">
    <property type="term" value="F:ATP hydrolysis activity"/>
    <property type="evidence" value="ECO:0007669"/>
    <property type="project" value="InterPro"/>
</dbReference>
<dbReference type="NCBIfam" id="TIGR01069">
    <property type="entry name" value="mutS2"/>
    <property type="match status" value="1"/>
</dbReference>
<dbReference type="FunFam" id="3.40.50.300:FF:001531">
    <property type="entry name" value="Endonuclease MutS2"/>
    <property type="match status" value="1"/>
</dbReference>
<dbReference type="InterPro" id="IPR036063">
    <property type="entry name" value="Smr_dom_sf"/>
</dbReference>
<dbReference type="InterPro" id="IPR036187">
    <property type="entry name" value="DNA_mismatch_repair_MutS_sf"/>
</dbReference>
<dbReference type="GO" id="GO:0019843">
    <property type="term" value="F:rRNA binding"/>
    <property type="evidence" value="ECO:0007669"/>
    <property type="project" value="UniProtKB-UniRule"/>
</dbReference>
<dbReference type="PANTHER" id="PTHR48466:SF2">
    <property type="entry name" value="OS10G0509000 PROTEIN"/>
    <property type="match status" value="1"/>
</dbReference>
<dbReference type="Proteomes" id="UP000326570">
    <property type="component" value="Unassembled WGS sequence"/>
</dbReference>
<keyword evidence="3 7" id="KW-0378">Hydrolase</keyword>
<dbReference type="SUPFAM" id="SSF48334">
    <property type="entry name" value="DNA repair protein MutS, domain III"/>
    <property type="match status" value="1"/>
</dbReference>
<dbReference type="Pfam" id="PF01713">
    <property type="entry name" value="Smr"/>
    <property type="match status" value="1"/>
</dbReference>
<keyword evidence="6 7" id="KW-0238">DNA-binding</keyword>
<evidence type="ECO:0000256" key="5">
    <source>
        <dbReference type="ARBA" id="ARBA00022884"/>
    </source>
</evidence>
<dbReference type="InterPro" id="IPR000432">
    <property type="entry name" value="DNA_mismatch_repair_MutS_C"/>
</dbReference>
<comment type="subunit">
    <text evidence="7">Homodimer. Binds to stalled ribosomes, contacting rRNA.</text>
</comment>
<reference evidence="10 11" key="1">
    <citation type="submission" date="2019-09" db="EMBL/GenBank/DDBJ databases">
        <title>Genome sequence of Adhaeribacter sp. M2.</title>
        <authorList>
            <person name="Srinivasan S."/>
        </authorList>
    </citation>
    <scope>NUCLEOTIDE SEQUENCE [LARGE SCALE GENOMIC DNA]</scope>
    <source>
        <strain evidence="10 11">M2</strain>
    </source>
</reference>
<dbReference type="Gene3D" id="3.40.50.300">
    <property type="entry name" value="P-loop containing nucleotide triphosphate hydrolases"/>
    <property type="match status" value="1"/>
</dbReference>
<dbReference type="GO" id="GO:0045910">
    <property type="term" value="P:negative regulation of DNA recombination"/>
    <property type="evidence" value="ECO:0007669"/>
    <property type="project" value="InterPro"/>
</dbReference>
<dbReference type="GO" id="GO:0140664">
    <property type="term" value="F:ATP-dependent DNA damage sensor activity"/>
    <property type="evidence" value="ECO:0007669"/>
    <property type="project" value="InterPro"/>
</dbReference>
<keyword evidence="5 7" id="KW-0694">RNA-binding</keyword>
<comment type="caution">
    <text evidence="10">The sequence shown here is derived from an EMBL/GenBank/DDBJ whole genome shotgun (WGS) entry which is preliminary data.</text>
</comment>
<feature type="binding site" evidence="7">
    <location>
        <begin position="344"/>
        <end position="351"/>
    </location>
    <ligand>
        <name>ATP</name>
        <dbReference type="ChEBI" id="CHEBI:30616"/>
    </ligand>
</feature>
<evidence type="ECO:0000313" key="10">
    <source>
        <dbReference type="EMBL" id="KAA9338831.1"/>
    </source>
</evidence>
<dbReference type="InterPro" id="IPR005747">
    <property type="entry name" value="MutS2"/>
</dbReference>
<evidence type="ECO:0000256" key="8">
    <source>
        <dbReference type="SAM" id="MobiDB-lite"/>
    </source>
</evidence>
<dbReference type="InterPro" id="IPR027417">
    <property type="entry name" value="P-loop_NTPase"/>
</dbReference>
<feature type="domain" description="Smr" evidence="9">
    <location>
        <begin position="723"/>
        <end position="798"/>
    </location>
</feature>
<evidence type="ECO:0000256" key="2">
    <source>
        <dbReference type="ARBA" id="ARBA00022741"/>
    </source>
</evidence>
<comment type="function">
    <text evidence="7">Endonuclease that is involved in the suppression of homologous recombination and thus may have a key role in the control of bacterial genetic diversity.</text>
</comment>
<keyword evidence="1 7" id="KW-0699">rRNA-binding</keyword>
<dbReference type="SMART" id="SM00533">
    <property type="entry name" value="MUTSd"/>
    <property type="match status" value="1"/>
</dbReference>
<dbReference type="SMART" id="SM00534">
    <property type="entry name" value="MUTSac"/>
    <property type="match status" value="1"/>
</dbReference>
<feature type="compositionally biased region" description="Basic and acidic residues" evidence="8">
    <location>
        <begin position="606"/>
        <end position="633"/>
    </location>
</feature>
<evidence type="ECO:0000259" key="9">
    <source>
        <dbReference type="PROSITE" id="PS50828"/>
    </source>
</evidence>
<dbReference type="GO" id="GO:0030983">
    <property type="term" value="F:mismatched DNA binding"/>
    <property type="evidence" value="ECO:0007669"/>
    <property type="project" value="InterPro"/>
</dbReference>
<evidence type="ECO:0000256" key="6">
    <source>
        <dbReference type="ARBA" id="ARBA00023125"/>
    </source>
</evidence>
<evidence type="ECO:0000256" key="3">
    <source>
        <dbReference type="ARBA" id="ARBA00022801"/>
    </source>
</evidence>
<dbReference type="EMBL" id="VTWT01000004">
    <property type="protein sequence ID" value="KAA9338831.1"/>
    <property type="molecule type" value="Genomic_DNA"/>
</dbReference>
<keyword evidence="11" id="KW-1185">Reference proteome</keyword>
<evidence type="ECO:0000256" key="4">
    <source>
        <dbReference type="ARBA" id="ARBA00022840"/>
    </source>
</evidence>
<proteinExistence type="inferred from homology"/>
<dbReference type="PROSITE" id="PS50828">
    <property type="entry name" value="SMR"/>
    <property type="match status" value="1"/>
</dbReference>
<dbReference type="Pfam" id="PF20297">
    <property type="entry name" value="MSSS"/>
    <property type="match status" value="1"/>
</dbReference>
<dbReference type="SUPFAM" id="SSF52540">
    <property type="entry name" value="P-loop containing nucleoside triphosphate hydrolases"/>
    <property type="match status" value="1"/>
</dbReference>
<accession>A0A5N1IX58</accession>
<dbReference type="HAMAP" id="MF_00092">
    <property type="entry name" value="MutS2"/>
    <property type="match status" value="1"/>
</dbReference>
<dbReference type="PIRSF" id="PIRSF005814">
    <property type="entry name" value="MutS_YshD"/>
    <property type="match status" value="1"/>
</dbReference>
<organism evidence="10 11">
    <name type="scientific">Adhaeribacter soli</name>
    <dbReference type="NCBI Taxonomy" id="2607655"/>
    <lineage>
        <taxon>Bacteria</taxon>
        <taxon>Pseudomonadati</taxon>
        <taxon>Bacteroidota</taxon>
        <taxon>Cytophagia</taxon>
        <taxon>Cytophagales</taxon>
        <taxon>Hymenobacteraceae</taxon>
        <taxon>Adhaeribacter</taxon>
    </lineage>
</organism>